<evidence type="ECO:0000313" key="1">
    <source>
        <dbReference type="EMBL" id="CAI0384824.1"/>
    </source>
</evidence>
<evidence type="ECO:0000313" key="2">
    <source>
        <dbReference type="Proteomes" id="UP001154282"/>
    </source>
</evidence>
<gene>
    <name evidence="1" type="ORF">LITE_LOCUS4536</name>
</gene>
<dbReference type="AlphaFoldDB" id="A0AAV0HHX1"/>
<reference evidence="1" key="1">
    <citation type="submission" date="2022-08" db="EMBL/GenBank/DDBJ databases">
        <authorList>
            <person name="Gutierrez-Valencia J."/>
        </authorList>
    </citation>
    <scope>NUCLEOTIDE SEQUENCE</scope>
</reference>
<dbReference type="Proteomes" id="UP001154282">
    <property type="component" value="Unassembled WGS sequence"/>
</dbReference>
<organism evidence="1 2">
    <name type="scientific">Linum tenue</name>
    <dbReference type="NCBI Taxonomy" id="586396"/>
    <lineage>
        <taxon>Eukaryota</taxon>
        <taxon>Viridiplantae</taxon>
        <taxon>Streptophyta</taxon>
        <taxon>Embryophyta</taxon>
        <taxon>Tracheophyta</taxon>
        <taxon>Spermatophyta</taxon>
        <taxon>Magnoliopsida</taxon>
        <taxon>eudicotyledons</taxon>
        <taxon>Gunneridae</taxon>
        <taxon>Pentapetalae</taxon>
        <taxon>rosids</taxon>
        <taxon>fabids</taxon>
        <taxon>Malpighiales</taxon>
        <taxon>Linaceae</taxon>
        <taxon>Linum</taxon>
    </lineage>
</organism>
<dbReference type="EMBL" id="CAMGYJ010000002">
    <property type="protein sequence ID" value="CAI0384824.1"/>
    <property type="molecule type" value="Genomic_DNA"/>
</dbReference>
<name>A0AAV0HHX1_9ROSI</name>
<feature type="non-terminal residue" evidence="1">
    <location>
        <position position="1"/>
    </location>
</feature>
<proteinExistence type="predicted"/>
<accession>A0AAV0HHX1</accession>
<comment type="caution">
    <text evidence="1">The sequence shown here is derived from an EMBL/GenBank/DDBJ whole genome shotgun (WGS) entry which is preliminary data.</text>
</comment>
<keyword evidence="2" id="KW-1185">Reference proteome</keyword>
<protein>
    <submittedName>
        <fullName evidence="1">Uncharacterized protein</fullName>
    </submittedName>
</protein>
<sequence length="77" mass="8617">VFISHHWMARIYKVKPPRNGRRKKSKSWDAGYLSSSCMNSWGEEMGFCLLCASSLQVGYVGCLQSCSVAIKLQADIT</sequence>